<reference evidence="2 3" key="1">
    <citation type="submission" date="2023-01" db="EMBL/GenBank/DDBJ databases">
        <title>Analysis of 21 Apiospora genomes using comparative genomics revels a genus with tremendous synthesis potential of carbohydrate active enzymes and secondary metabolites.</title>
        <authorList>
            <person name="Sorensen T."/>
        </authorList>
    </citation>
    <scope>NUCLEOTIDE SEQUENCE [LARGE SCALE GENOMIC DNA]</scope>
    <source>
        <strain evidence="2 3">CBS 24483</strain>
    </source>
</reference>
<feature type="chain" id="PRO_5045162015" evidence="1">
    <location>
        <begin position="23"/>
        <end position="376"/>
    </location>
</feature>
<accession>A0ABR1QAV1</accession>
<evidence type="ECO:0000313" key="3">
    <source>
        <dbReference type="Proteomes" id="UP001391051"/>
    </source>
</evidence>
<proteinExistence type="predicted"/>
<keyword evidence="1" id="KW-0732">Signal</keyword>
<dbReference type="GeneID" id="92075999"/>
<sequence>MAKARLIAIGATVASLVIPALSAGPVEGRQAGCARDNLLRGLLNPARTAEATSFCNDYLCRPYSTVTATTAGSAHPLYLYNLQPSAHGSGTPLSYPSPPTPSTIPGNAACYAWPGGVPCPYPPTRKRSLGPALAAPALAVQGRQAADCSTPTVPAFLTTTATSSYPASRLSSACSCLVDAAPLPTTTTTCTAIGAGATWPQTTIPAFCQPSFHANRASLAGITGISTAVATLGLVSDKLDCCVSCAGIYNCVAWSYVPFPSPATAAIATPPSTQQPDGNNNNNNKINPWISGTCVAVYNHGSVSSPNSDNGNNAAAVCPNGAVGEVLGGGSGNPSGGLRWENLYYNGWNEGPCGRPLNVFQSGQDGGSGDYDTLCQ</sequence>
<protein>
    <submittedName>
        <fullName evidence="2">Uncharacterized protein</fullName>
    </submittedName>
</protein>
<dbReference type="EMBL" id="JAQQWE010000005">
    <property type="protein sequence ID" value="KAK7950987.1"/>
    <property type="molecule type" value="Genomic_DNA"/>
</dbReference>
<organism evidence="2 3">
    <name type="scientific">Apiospora aurea</name>
    <dbReference type="NCBI Taxonomy" id="335848"/>
    <lineage>
        <taxon>Eukaryota</taxon>
        <taxon>Fungi</taxon>
        <taxon>Dikarya</taxon>
        <taxon>Ascomycota</taxon>
        <taxon>Pezizomycotina</taxon>
        <taxon>Sordariomycetes</taxon>
        <taxon>Xylariomycetidae</taxon>
        <taxon>Amphisphaeriales</taxon>
        <taxon>Apiosporaceae</taxon>
        <taxon>Apiospora</taxon>
    </lineage>
</organism>
<evidence type="ECO:0000256" key="1">
    <source>
        <dbReference type="SAM" id="SignalP"/>
    </source>
</evidence>
<feature type="signal peptide" evidence="1">
    <location>
        <begin position="1"/>
        <end position="22"/>
    </location>
</feature>
<comment type="caution">
    <text evidence="2">The sequence shown here is derived from an EMBL/GenBank/DDBJ whole genome shotgun (WGS) entry which is preliminary data.</text>
</comment>
<dbReference type="RefSeq" id="XP_066699049.1">
    <property type="nucleotide sequence ID" value="XM_066842937.1"/>
</dbReference>
<dbReference type="Proteomes" id="UP001391051">
    <property type="component" value="Unassembled WGS sequence"/>
</dbReference>
<keyword evidence="3" id="KW-1185">Reference proteome</keyword>
<evidence type="ECO:0000313" key="2">
    <source>
        <dbReference type="EMBL" id="KAK7950987.1"/>
    </source>
</evidence>
<gene>
    <name evidence="2" type="ORF">PG986_006715</name>
</gene>
<name>A0ABR1QAV1_9PEZI</name>